<dbReference type="EMBL" id="RWGY01000002">
    <property type="protein sequence ID" value="TVU51706.1"/>
    <property type="molecule type" value="Genomic_DNA"/>
</dbReference>
<dbReference type="Gramene" id="TVU51706">
    <property type="protein sequence ID" value="TVU51706"/>
    <property type="gene ID" value="EJB05_03148"/>
</dbReference>
<evidence type="ECO:0000313" key="1">
    <source>
        <dbReference type="EMBL" id="TVU51706.1"/>
    </source>
</evidence>
<protein>
    <submittedName>
        <fullName evidence="1">Uncharacterized protein</fullName>
    </submittedName>
</protein>
<dbReference type="AlphaFoldDB" id="A0A5J9WV87"/>
<keyword evidence="2" id="KW-1185">Reference proteome</keyword>
<organism evidence="1 2">
    <name type="scientific">Eragrostis curvula</name>
    <name type="common">weeping love grass</name>
    <dbReference type="NCBI Taxonomy" id="38414"/>
    <lineage>
        <taxon>Eukaryota</taxon>
        <taxon>Viridiplantae</taxon>
        <taxon>Streptophyta</taxon>
        <taxon>Embryophyta</taxon>
        <taxon>Tracheophyta</taxon>
        <taxon>Spermatophyta</taxon>
        <taxon>Magnoliopsida</taxon>
        <taxon>Liliopsida</taxon>
        <taxon>Poales</taxon>
        <taxon>Poaceae</taxon>
        <taxon>PACMAD clade</taxon>
        <taxon>Chloridoideae</taxon>
        <taxon>Eragrostideae</taxon>
        <taxon>Eragrostidinae</taxon>
        <taxon>Eragrostis</taxon>
    </lineage>
</organism>
<evidence type="ECO:0000313" key="2">
    <source>
        <dbReference type="Proteomes" id="UP000324897"/>
    </source>
</evidence>
<dbReference type="Proteomes" id="UP000324897">
    <property type="component" value="Chromosome 6"/>
</dbReference>
<name>A0A5J9WV87_9POAL</name>
<comment type="caution">
    <text evidence="1">The sequence shown here is derived from an EMBL/GenBank/DDBJ whole genome shotgun (WGS) entry which is preliminary data.</text>
</comment>
<proteinExistence type="predicted"/>
<gene>
    <name evidence="1" type="ORF">EJB05_03148</name>
</gene>
<reference evidence="1 2" key="1">
    <citation type="journal article" date="2019" name="Sci. Rep.">
        <title>A high-quality genome of Eragrostis curvula grass provides insights into Poaceae evolution and supports new strategies to enhance forage quality.</title>
        <authorList>
            <person name="Carballo J."/>
            <person name="Santos B.A.C.M."/>
            <person name="Zappacosta D."/>
            <person name="Garbus I."/>
            <person name="Selva J.P."/>
            <person name="Gallo C.A."/>
            <person name="Diaz A."/>
            <person name="Albertini E."/>
            <person name="Caccamo M."/>
            <person name="Echenique V."/>
        </authorList>
    </citation>
    <scope>NUCLEOTIDE SEQUENCE [LARGE SCALE GENOMIC DNA]</scope>
    <source>
        <strain evidence="2">cv. Victoria</strain>
        <tissue evidence="1">Leaf</tissue>
    </source>
</reference>
<accession>A0A5J9WV87</accession>
<sequence>MRVVESGMHDSGGDGGCFWIASTPAPSCMASDSEYAPSFPGFMAAAAASHGWFCDYRQGPKNFQLGDPQPSKRGCLLASDGDSVSVLL</sequence>